<evidence type="ECO:0000313" key="13">
    <source>
        <dbReference type="Proteomes" id="UP001372338"/>
    </source>
</evidence>
<comment type="subcellular location">
    <subcellularLocation>
        <location evidence="1">Nucleus</location>
    </subcellularLocation>
</comment>
<dbReference type="InterPro" id="IPR046831">
    <property type="entry name" value="Calmodulin_bind_N"/>
</dbReference>
<evidence type="ECO:0000256" key="3">
    <source>
        <dbReference type="ARBA" id="ARBA00023015"/>
    </source>
</evidence>
<organism evidence="12 13">
    <name type="scientific">Crotalaria pallida</name>
    <name type="common">Smooth rattlebox</name>
    <name type="synonym">Crotalaria striata</name>
    <dbReference type="NCBI Taxonomy" id="3830"/>
    <lineage>
        <taxon>Eukaryota</taxon>
        <taxon>Viridiplantae</taxon>
        <taxon>Streptophyta</taxon>
        <taxon>Embryophyta</taxon>
        <taxon>Tracheophyta</taxon>
        <taxon>Spermatophyta</taxon>
        <taxon>Magnoliopsida</taxon>
        <taxon>eudicotyledons</taxon>
        <taxon>Gunneridae</taxon>
        <taxon>Pentapetalae</taxon>
        <taxon>rosids</taxon>
        <taxon>fabids</taxon>
        <taxon>Fabales</taxon>
        <taxon>Fabaceae</taxon>
        <taxon>Papilionoideae</taxon>
        <taxon>50 kb inversion clade</taxon>
        <taxon>genistoids sensu lato</taxon>
        <taxon>core genistoids</taxon>
        <taxon>Crotalarieae</taxon>
        <taxon>Crotalaria</taxon>
    </lineage>
</organism>
<reference evidence="12 13" key="1">
    <citation type="submission" date="2024-01" db="EMBL/GenBank/DDBJ databases">
        <title>The genomes of 5 underutilized Papilionoideae crops provide insights into root nodulation and disease resistanc.</title>
        <authorList>
            <person name="Yuan L."/>
        </authorList>
    </citation>
    <scope>NUCLEOTIDE SEQUENCE [LARGE SCALE GENOMIC DNA]</scope>
    <source>
        <strain evidence="12">ZHUSHIDOU_FW_LH</strain>
        <tissue evidence="12">Leaf</tissue>
    </source>
</reference>
<evidence type="ECO:0000256" key="6">
    <source>
        <dbReference type="ARBA" id="ARBA00023163"/>
    </source>
</evidence>
<evidence type="ECO:0000256" key="2">
    <source>
        <dbReference type="ARBA" id="ARBA00007214"/>
    </source>
</evidence>
<dbReference type="GO" id="GO:0080142">
    <property type="term" value="P:regulation of salicylic acid biosynthetic process"/>
    <property type="evidence" value="ECO:0007669"/>
    <property type="project" value="TreeGrafter"/>
</dbReference>
<name>A0AAN9HZ17_CROPI</name>
<feature type="domain" description="Calmodulin binding protein-like N-terminal" evidence="9">
    <location>
        <begin position="81"/>
        <end position="226"/>
    </location>
</feature>
<feature type="region of interest" description="Disordered" evidence="8">
    <location>
        <begin position="1"/>
        <end position="28"/>
    </location>
</feature>
<feature type="compositionally biased region" description="Basic and acidic residues" evidence="8">
    <location>
        <begin position="1"/>
        <end position="15"/>
    </location>
</feature>
<feature type="domain" description="Calmodulin binding protein C-terminal" evidence="11">
    <location>
        <begin position="309"/>
        <end position="368"/>
    </location>
</feature>
<dbReference type="Pfam" id="PF20452">
    <property type="entry name" value="Calmod_bind_C"/>
    <property type="match status" value="1"/>
</dbReference>
<dbReference type="GO" id="GO:0003700">
    <property type="term" value="F:DNA-binding transcription factor activity"/>
    <property type="evidence" value="ECO:0007669"/>
    <property type="project" value="TreeGrafter"/>
</dbReference>
<dbReference type="Pfam" id="PF07887">
    <property type="entry name" value="Calmodulin_bind"/>
    <property type="match status" value="1"/>
</dbReference>
<keyword evidence="3" id="KW-0805">Transcription regulation</keyword>
<evidence type="ECO:0000256" key="1">
    <source>
        <dbReference type="ARBA" id="ARBA00004123"/>
    </source>
</evidence>
<dbReference type="PANTHER" id="PTHR31713:SF43">
    <property type="entry name" value="CALMODULIN-BINDING PROTEIN 60 G"/>
    <property type="match status" value="1"/>
</dbReference>
<dbReference type="InterPro" id="IPR046829">
    <property type="entry name" value="Calmod_bind_C"/>
</dbReference>
<comment type="similarity">
    <text evidence="2">Belongs to the plant ACBP60 protein family.</text>
</comment>
<evidence type="ECO:0000313" key="12">
    <source>
        <dbReference type="EMBL" id="KAK7258984.1"/>
    </source>
</evidence>
<evidence type="ECO:0000256" key="5">
    <source>
        <dbReference type="ARBA" id="ARBA00023159"/>
    </source>
</evidence>
<keyword evidence="5" id="KW-0010">Activator</keyword>
<dbReference type="GO" id="GO:0043565">
    <property type="term" value="F:sequence-specific DNA binding"/>
    <property type="evidence" value="ECO:0007669"/>
    <property type="project" value="TreeGrafter"/>
</dbReference>
<proteinExistence type="inferred from homology"/>
<comment type="caution">
    <text evidence="12">The sequence shown here is derived from an EMBL/GenBank/DDBJ whole genome shotgun (WGS) entry which is preliminary data.</text>
</comment>
<evidence type="ECO:0000256" key="7">
    <source>
        <dbReference type="ARBA" id="ARBA00023242"/>
    </source>
</evidence>
<dbReference type="EMBL" id="JAYWIO010000005">
    <property type="protein sequence ID" value="KAK7258984.1"/>
    <property type="molecule type" value="Genomic_DNA"/>
</dbReference>
<evidence type="ECO:0000256" key="4">
    <source>
        <dbReference type="ARBA" id="ARBA00023125"/>
    </source>
</evidence>
<keyword evidence="7" id="KW-0539">Nucleus</keyword>
<dbReference type="Proteomes" id="UP001372338">
    <property type="component" value="Unassembled WGS sequence"/>
</dbReference>
<dbReference type="GO" id="GO:0005516">
    <property type="term" value="F:calmodulin binding"/>
    <property type="evidence" value="ECO:0007669"/>
    <property type="project" value="InterPro"/>
</dbReference>
<gene>
    <name evidence="12" type="ORF">RIF29_24578</name>
</gene>
<dbReference type="InterPro" id="IPR046830">
    <property type="entry name" value="Calmod_bind_M"/>
</dbReference>
<dbReference type="GO" id="GO:0005634">
    <property type="term" value="C:nucleus"/>
    <property type="evidence" value="ECO:0007669"/>
    <property type="project" value="UniProtKB-SubCell"/>
</dbReference>
<evidence type="ECO:0000259" key="9">
    <source>
        <dbReference type="Pfam" id="PF07887"/>
    </source>
</evidence>
<dbReference type="Pfam" id="PF20451">
    <property type="entry name" value="Calmod_bind_M"/>
    <property type="match status" value="1"/>
</dbReference>
<sequence length="593" mass="66888">MASKRGAQEGNDHMHRQNPGKRRHGVIEQEETSITLNEKWMNELASLIRRVVREEFQRHLSPSCRLSLNHEGCTSSGGRALELCFMNQLPQTIFTQFKIMAEDGVLLQIELRDATYHHRIVSEEASLMKVKLCVLDGDFGSENWTAEEFKAKTLSPRNGKGPLLIGETVITLKNGVGYITNKIVFSDNSCWTRSGMFRLGVEVLQSTFNGAGIREGRSEPFKVKDNRGEVYKKHDCPSLNDEVWRLKRIAKGGKIHNKLSSNSINTIRDLLQLYITNQASLKEIMGNIPGKWWDTIIEHAKTCNIDDDKCYVYLSLAAEQSVSLFFNCIYEVIGVSFNDQSYCLLETLNFDEKRMVERLKQQAYTNVKENLILLETTPHSLVNTLAVVQPVQHGALDQALQQFDFSIAQQGQPETWQNMCGPSTSKSYIDEATLSDQLGSSEQQLESEDMAVNWLGQFTTGGAHNDENQLPISGLHTDQLSPLIPSLWEQVNFSYSPNVDGAESSNHSTFPSTAMYIASKGKRRTVWNKIRTAMKWVILHLSKKRKAKHFHPHGCKCISQHRFFASARQGNTSGQLVLISITMEVGTNNHTCS</sequence>
<evidence type="ECO:0000259" key="10">
    <source>
        <dbReference type="Pfam" id="PF20451"/>
    </source>
</evidence>
<accession>A0AAN9HZ17</accession>
<feature type="domain" description="Calmodulin binding protein central" evidence="10">
    <location>
        <begin position="239"/>
        <end position="303"/>
    </location>
</feature>
<keyword evidence="13" id="KW-1185">Reference proteome</keyword>
<protein>
    <submittedName>
        <fullName evidence="12">Uncharacterized protein</fullName>
    </submittedName>
</protein>
<dbReference type="InterPro" id="IPR012416">
    <property type="entry name" value="CBP60"/>
</dbReference>
<evidence type="ECO:0000256" key="8">
    <source>
        <dbReference type="SAM" id="MobiDB-lite"/>
    </source>
</evidence>
<evidence type="ECO:0000259" key="11">
    <source>
        <dbReference type="Pfam" id="PF20452"/>
    </source>
</evidence>
<dbReference type="AlphaFoldDB" id="A0AAN9HZ17"/>
<keyword evidence="6" id="KW-0804">Transcription</keyword>
<keyword evidence="4" id="KW-0238">DNA-binding</keyword>
<dbReference type="PANTHER" id="PTHR31713">
    <property type="entry name" value="OS02G0177800 PROTEIN"/>
    <property type="match status" value="1"/>
</dbReference>